<accession>A0A2P4NM12</accession>
<dbReference type="PIRSF" id="PIRSF002741">
    <property type="entry name" value="MppA"/>
    <property type="match status" value="1"/>
</dbReference>
<keyword evidence="4" id="KW-0732">Signal</keyword>
<dbReference type="InterPro" id="IPR000914">
    <property type="entry name" value="SBP_5_dom"/>
</dbReference>
<comment type="similarity">
    <text evidence="2">Belongs to the bacterial solute-binding protein 5 family.</text>
</comment>
<proteinExistence type="inferred from homology"/>
<evidence type="ECO:0000256" key="2">
    <source>
        <dbReference type="ARBA" id="ARBA00005695"/>
    </source>
</evidence>
<dbReference type="Gene3D" id="3.10.105.10">
    <property type="entry name" value="Dipeptide-binding Protein, Domain 3"/>
    <property type="match status" value="1"/>
</dbReference>
<dbReference type="Gene3D" id="3.40.190.10">
    <property type="entry name" value="Periplasmic binding protein-like II"/>
    <property type="match status" value="1"/>
</dbReference>
<keyword evidence="3" id="KW-0813">Transport</keyword>
<dbReference type="SUPFAM" id="SSF53850">
    <property type="entry name" value="Periplasmic binding protein-like II"/>
    <property type="match status" value="1"/>
</dbReference>
<dbReference type="Pfam" id="PF00496">
    <property type="entry name" value="SBP_bac_5"/>
    <property type="match status" value="1"/>
</dbReference>
<evidence type="ECO:0000313" key="6">
    <source>
        <dbReference type="EMBL" id="POG54203.1"/>
    </source>
</evidence>
<comment type="caution">
    <text evidence="6">The sequence shown here is derived from an EMBL/GenBank/DDBJ whole genome shotgun (WGS) entry which is preliminary data.</text>
</comment>
<feature type="domain" description="Solute-binding protein family 5" evidence="5">
    <location>
        <begin position="39"/>
        <end position="398"/>
    </location>
</feature>
<dbReference type="CDD" id="cd08490">
    <property type="entry name" value="PBP2_NikA_DppA_OppA_like_3"/>
    <property type="match status" value="1"/>
</dbReference>
<dbReference type="EMBL" id="LOPW02000018">
    <property type="protein sequence ID" value="POG54203.1"/>
    <property type="molecule type" value="Genomic_DNA"/>
</dbReference>
<reference evidence="6" key="1">
    <citation type="submission" date="2017-08" db="EMBL/GenBank/DDBJ databases">
        <title>Haloferax marisrubri sp. nov., isolated from the Discovery deep brine-seawater interface in the Red Sea.</title>
        <authorList>
            <person name="Zhang G."/>
            <person name="Stingl U."/>
        </authorList>
    </citation>
    <scope>NUCLEOTIDE SEQUENCE [LARGE SCALE GENOMIC DNA]</scope>
    <source>
        <strain evidence="6">SB3</strain>
    </source>
</reference>
<evidence type="ECO:0000256" key="3">
    <source>
        <dbReference type="ARBA" id="ARBA00022448"/>
    </source>
</evidence>
<dbReference type="Proteomes" id="UP000053621">
    <property type="component" value="Unassembled WGS sequence"/>
</dbReference>
<dbReference type="GO" id="GO:0005524">
    <property type="term" value="F:ATP binding"/>
    <property type="evidence" value="ECO:0007669"/>
    <property type="project" value="UniProtKB-KW"/>
</dbReference>
<keyword evidence="6" id="KW-0067">ATP-binding</keyword>
<comment type="subcellular location">
    <subcellularLocation>
        <location evidence="1">Cell envelope</location>
    </subcellularLocation>
</comment>
<evidence type="ECO:0000313" key="7">
    <source>
        <dbReference type="Proteomes" id="UP000053621"/>
    </source>
</evidence>
<name>A0A2P4NM12_9EURY</name>
<protein>
    <submittedName>
        <fullName evidence="6">Peptide ABC transporter ATP-binding protein</fullName>
    </submittedName>
</protein>
<dbReference type="GO" id="GO:0042597">
    <property type="term" value="C:periplasmic space"/>
    <property type="evidence" value="ECO:0007669"/>
    <property type="project" value="UniProtKB-ARBA"/>
</dbReference>
<dbReference type="AlphaFoldDB" id="A0A2P4NM12"/>
<sequence>MIGGSYIPESIDPVTHGGGPLGRIGVYESLFRVTRDVGIEPQLADEWHVSPDGTTWTIGIRDGVQFHDGTSLTSEAVAFSLSRAFDEASLLSPLPVESISATDTHEVVITTGERFAPLPSYLAHRYATVISQSSISDSDGFVEPVGTGPYMFDSWESGKSITATKNSDYYGSSPQVDRVVYEGIRDNQTKASSLDAGESDIVVNLPVSAMERISRAEDTRTQTTRTPQSRFLAYNVREPPFDDLRVRQAVNHAIDTQTIARTILEGVGDPAIGPFSPELTGWANDELEPYEYSPDRARSLLAEAGWTLEADGDELRHRDGTPFDVVLRTYTRRPELRIIATAIQNQLRAVGINVEINITEWSALSEDMQAGETDFSLLSFNFFWVPDPDRAISFYHSEDTQIYTGYEDSEVDDLIERGRRTTDDDERKRIYDRVQEIVHDDTPLGMLTYSETVTGIRNRIEDFTLHPTMYSHGVQNIRLH</sequence>
<evidence type="ECO:0000256" key="1">
    <source>
        <dbReference type="ARBA" id="ARBA00004196"/>
    </source>
</evidence>
<dbReference type="PANTHER" id="PTHR30290:SF10">
    <property type="entry name" value="PERIPLASMIC OLIGOPEPTIDE-BINDING PROTEIN-RELATED"/>
    <property type="match status" value="1"/>
</dbReference>
<organism evidence="6 7">
    <name type="scientific">Haloferax marisrubri</name>
    <dbReference type="NCBI Taxonomy" id="1544719"/>
    <lineage>
        <taxon>Archaea</taxon>
        <taxon>Methanobacteriati</taxon>
        <taxon>Methanobacteriota</taxon>
        <taxon>Stenosarchaea group</taxon>
        <taxon>Halobacteria</taxon>
        <taxon>Halobacteriales</taxon>
        <taxon>Haloferacaceae</taxon>
        <taxon>Haloferax</taxon>
    </lineage>
</organism>
<dbReference type="GO" id="GO:0043190">
    <property type="term" value="C:ATP-binding cassette (ABC) transporter complex"/>
    <property type="evidence" value="ECO:0007669"/>
    <property type="project" value="InterPro"/>
</dbReference>
<dbReference type="InterPro" id="IPR030678">
    <property type="entry name" value="Peptide/Ni-bd"/>
</dbReference>
<dbReference type="GO" id="GO:0015833">
    <property type="term" value="P:peptide transport"/>
    <property type="evidence" value="ECO:0007669"/>
    <property type="project" value="TreeGrafter"/>
</dbReference>
<dbReference type="GO" id="GO:1904680">
    <property type="term" value="F:peptide transmembrane transporter activity"/>
    <property type="evidence" value="ECO:0007669"/>
    <property type="project" value="TreeGrafter"/>
</dbReference>
<dbReference type="InterPro" id="IPR039424">
    <property type="entry name" value="SBP_5"/>
</dbReference>
<keyword evidence="6" id="KW-0547">Nucleotide-binding</keyword>
<dbReference type="FunFam" id="3.10.105.10:FF:000006">
    <property type="entry name" value="Peptide ABC transporter substrate-binding protein"/>
    <property type="match status" value="1"/>
</dbReference>
<dbReference type="OrthoDB" id="194307at2157"/>
<evidence type="ECO:0000256" key="4">
    <source>
        <dbReference type="ARBA" id="ARBA00022729"/>
    </source>
</evidence>
<keyword evidence="7" id="KW-1185">Reference proteome</keyword>
<evidence type="ECO:0000259" key="5">
    <source>
        <dbReference type="Pfam" id="PF00496"/>
    </source>
</evidence>
<dbReference type="PANTHER" id="PTHR30290">
    <property type="entry name" value="PERIPLASMIC BINDING COMPONENT OF ABC TRANSPORTER"/>
    <property type="match status" value="1"/>
</dbReference>
<gene>
    <name evidence="6" type="ORF">AUR65_016225</name>
</gene>